<evidence type="ECO:0000313" key="5">
    <source>
        <dbReference type="Proteomes" id="UP001597251"/>
    </source>
</evidence>
<organism evidence="4 5">
    <name type="scientific">Companilactobacillus keshanensis</name>
    <dbReference type="NCBI Taxonomy" id="2486003"/>
    <lineage>
        <taxon>Bacteria</taxon>
        <taxon>Bacillati</taxon>
        <taxon>Bacillota</taxon>
        <taxon>Bacilli</taxon>
        <taxon>Lactobacillales</taxon>
        <taxon>Lactobacillaceae</taxon>
        <taxon>Companilactobacillus</taxon>
    </lineage>
</organism>
<dbReference type="Proteomes" id="UP001597251">
    <property type="component" value="Unassembled WGS sequence"/>
</dbReference>
<dbReference type="EMBL" id="JBHTOI010000038">
    <property type="protein sequence ID" value="MFD1418287.1"/>
    <property type="molecule type" value="Genomic_DNA"/>
</dbReference>
<dbReference type="EC" id="2.3.1.-" evidence="4"/>
<gene>
    <name evidence="4" type="ORF">ACFQ42_06010</name>
</gene>
<dbReference type="Pfam" id="PF00583">
    <property type="entry name" value="Acetyltransf_1"/>
    <property type="match status" value="1"/>
</dbReference>
<dbReference type="RefSeq" id="WP_125677576.1">
    <property type="nucleotide sequence ID" value="NZ_JBHTOI010000038.1"/>
</dbReference>
<evidence type="ECO:0000256" key="2">
    <source>
        <dbReference type="ARBA" id="ARBA00023315"/>
    </source>
</evidence>
<evidence type="ECO:0000256" key="1">
    <source>
        <dbReference type="ARBA" id="ARBA00022679"/>
    </source>
</evidence>
<dbReference type="PANTHER" id="PTHR42919">
    <property type="entry name" value="N-ALPHA-ACETYLTRANSFERASE"/>
    <property type="match status" value="1"/>
</dbReference>
<dbReference type="SUPFAM" id="SSF55729">
    <property type="entry name" value="Acyl-CoA N-acyltransferases (Nat)"/>
    <property type="match status" value="1"/>
</dbReference>
<keyword evidence="1 4" id="KW-0808">Transferase</keyword>
<name>A0ABW4BSV6_9LACO</name>
<accession>A0ABW4BSV6</accession>
<dbReference type="CDD" id="cd04301">
    <property type="entry name" value="NAT_SF"/>
    <property type="match status" value="1"/>
</dbReference>
<comment type="caution">
    <text evidence="4">The sequence shown here is derived from an EMBL/GenBank/DDBJ whole genome shotgun (WGS) entry which is preliminary data.</text>
</comment>
<dbReference type="PROSITE" id="PS51186">
    <property type="entry name" value="GNAT"/>
    <property type="match status" value="1"/>
</dbReference>
<sequence>MVKIVECKVSDIEQLSEISVSTFSETFSKDNSKENMKDFLENSYNVEVLRKEFTDVNSRFYFLVNDDIKIGYLKIKLEADMIKQNNILEIERIYLLKKYQDHGFGGSLMNYAQDTARALNRDGICLGVWENNFKAQRFYKKQGFKKIGAHDFNLGNSRQTDYILLKRLKDNFY</sequence>
<dbReference type="PANTHER" id="PTHR42919:SF8">
    <property type="entry name" value="N-ALPHA-ACETYLTRANSFERASE 50"/>
    <property type="match status" value="1"/>
</dbReference>
<dbReference type="InterPro" id="IPR000182">
    <property type="entry name" value="GNAT_dom"/>
</dbReference>
<dbReference type="InterPro" id="IPR051556">
    <property type="entry name" value="N-term/lysine_N-AcTrnsfr"/>
</dbReference>
<protein>
    <submittedName>
        <fullName evidence="4">GNAT family N-acetyltransferase</fullName>
        <ecNumber evidence="4">2.3.1.-</ecNumber>
    </submittedName>
</protein>
<feature type="domain" description="N-acetyltransferase" evidence="3">
    <location>
        <begin position="2"/>
        <end position="169"/>
    </location>
</feature>
<dbReference type="InterPro" id="IPR016181">
    <property type="entry name" value="Acyl_CoA_acyltransferase"/>
</dbReference>
<reference evidence="5" key="1">
    <citation type="journal article" date="2019" name="Int. J. Syst. Evol. Microbiol.">
        <title>The Global Catalogue of Microorganisms (GCM) 10K type strain sequencing project: providing services to taxonomists for standard genome sequencing and annotation.</title>
        <authorList>
            <consortium name="The Broad Institute Genomics Platform"/>
            <consortium name="The Broad Institute Genome Sequencing Center for Infectious Disease"/>
            <person name="Wu L."/>
            <person name="Ma J."/>
        </authorList>
    </citation>
    <scope>NUCLEOTIDE SEQUENCE [LARGE SCALE GENOMIC DNA]</scope>
    <source>
        <strain evidence="5">CCM 8936</strain>
    </source>
</reference>
<proteinExistence type="predicted"/>
<evidence type="ECO:0000259" key="3">
    <source>
        <dbReference type="PROSITE" id="PS51186"/>
    </source>
</evidence>
<dbReference type="Gene3D" id="3.40.630.30">
    <property type="match status" value="1"/>
</dbReference>
<dbReference type="GO" id="GO:0016746">
    <property type="term" value="F:acyltransferase activity"/>
    <property type="evidence" value="ECO:0007669"/>
    <property type="project" value="UniProtKB-KW"/>
</dbReference>
<keyword evidence="5" id="KW-1185">Reference proteome</keyword>
<keyword evidence="2 4" id="KW-0012">Acyltransferase</keyword>
<evidence type="ECO:0000313" key="4">
    <source>
        <dbReference type="EMBL" id="MFD1418287.1"/>
    </source>
</evidence>